<dbReference type="Gene3D" id="1.10.510.10">
    <property type="entry name" value="Transferase(Phosphotransferase) domain 1"/>
    <property type="match status" value="1"/>
</dbReference>
<protein>
    <recommendedName>
        <fullName evidence="4">Protein kinase domain-containing protein</fullName>
    </recommendedName>
</protein>
<dbReference type="InterPro" id="IPR011009">
    <property type="entry name" value="Kinase-like_dom_sf"/>
</dbReference>
<name>A0ABS3FS12_9CYAN</name>
<dbReference type="Proteomes" id="UP000664844">
    <property type="component" value="Unassembled WGS sequence"/>
</dbReference>
<dbReference type="SUPFAM" id="SSF56112">
    <property type="entry name" value="Protein kinase-like (PK-like)"/>
    <property type="match status" value="1"/>
</dbReference>
<keyword evidence="3" id="KW-1185">Reference proteome</keyword>
<dbReference type="RefSeq" id="WP_207088164.1">
    <property type="nucleotide sequence ID" value="NZ_JAFLQW010000298.1"/>
</dbReference>
<accession>A0ABS3FS12</accession>
<comment type="caution">
    <text evidence="2">The sequence shown here is derived from an EMBL/GenBank/DDBJ whole genome shotgun (WGS) entry which is preliminary data.</text>
</comment>
<evidence type="ECO:0008006" key="4">
    <source>
        <dbReference type="Google" id="ProtNLM"/>
    </source>
</evidence>
<evidence type="ECO:0000313" key="3">
    <source>
        <dbReference type="Proteomes" id="UP000664844"/>
    </source>
</evidence>
<organism evidence="2 3">
    <name type="scientific">Phormidium pseudopriestleyi FRX01</name>
    <dbReference type="NCBI Taxonomy" id="1759528"/>
    <lineage>
        <taxon>Bacteria</taxon>
        <taxon>Bacillati</taxon>
        <taxon>Cyanobacteriota</taxon>
        <taxon>Cyanophyceae</taxon>
        <taxon>Oscillatoriophycideae</taxon>
        <taxon>Oscillatoriales</taxon>
        <taxon>Oscillatoriaceae</taxon>
        <taxon>Phormidium</taxon>
    </lineage>
</organism>
<gene>
    <name evidence="2" type="ORF">J0895_11120</name>
</gene>
<feature type="compositionally biased region" description="Low complexity" evidence="1">
    <location>
        <begin position="236"/>
        <end position="247"/>
    </location>
</feature>
<dbReference type="EMBL" id="JAFLQW010000298">
    <property type="protein sequence ID" value="MBO0349652.1"/>
    <property type="molecule type" value="Genomic_DNA"/>
</dbReference>
<reference evidence="2 3" key="1">
    <citation type="submission" date="2021-03" db="EMBL/GenBank/DDBJ databases">
        <title>Metabolic Capacity of the Antarctic Cyanobacterium Phormidium pseudopriestleyi that Sustains Oxygenic Photosynthesis in the Presence of Hydrogen Sulfide.</title>
        <authorList>
            <person name="Lumian J.E."/>
            <person name="Jungblut A.D."/>
            <person name="Dillon M.L."/>
            <person name="Hawes I."/>
            <person name="Doran P.T."/>
            <person name="Mackey T.J."/>
            <person name="Dick G.J."/>
            <person name="Grettenberger C.L."/>
            <person name="Sumner D.Y."/>
        </authorList>
    </citation>
    <scope>NUCLEOTIDE SEQUENCE [LARGE SCALE GENOMIC DNA]</scope>
    <source>
        <strain evidence="2 3">FRX01</strain>
    </source>
</reference>
<feature type="region of interest" description="Disordered" evidence="1">
    <location>
        <begin position="235"/>
        <end position="260"/>
    </location>
</feature>
<feature type="region of interest" description="Disordered" evidence="1">
    <location>
        <begin position="179"/>
        <end position="199"/>
    </location>
</feature>
<evidence type="ECO:0000313" key="2">
    <source>
        <dbReference type="EMBL" id="MBO0349652.1"/>
    </source>
</evidence>
<evidence type="ECO:0000256" key="1">
    <source>
        <dbReference type="SAM" id="MobiDB-lite"/>
    </source>
</evidence>
<proteinExistence type="predicted"/>
<sequence length="367" mass="40675">MNRNGGNQSYRTLLAERPGGRFSEDEVMAILQQVLFQLMQDGAGVQGRIALETLVQDADSRQARFVRSPDVVIPEGYLAPERQKTGLVTPVSDIYALGVTMVVLLTGKAPDLLRNADGTWQWEDYCMVNDRLAEVLNRAIASHPEQRYGNVWQMHEALNPTPLTPVPPTVIESPLPLSSLSDRPSPVPASVATQIPPSSPSRFGVWQWGLVAGVAMVFCGLAGFGLSRWLSPNPAPLTSNPPDDLSSPPEPPRAFEPTAEPLNPFKTAVYPLSSCGDLPPADPNAYPVQFYPVFLEKSERNLQQVRARFCRDAYPMLRQDNNQEAIQVASFLSRERAELFREFLWENVGWSEVGSATILYEMPESLR</sequence>